<dbReference type="AlphaFoldDB" id="A0A9W4ERT5"/>
<evidence type="ECO:0000313" key="3">
    <source>
        <dbReference type="Proteomes" id="UP000055316"/>
    </source>
</evidence>
<accession>A0A9W4ERT5</accession>
<organism evidence="2 3">
    <name type="scientific">Bacillus thuringiensis subsp. tolworthi</name>
    <dbReference type="NCBI Taxonomy" id="1442"/>
    <lineage>
        <taxon>Bacteria</taxon>
        <taxon>Bacillati</taxon>
        <taxon>Bacillota</taxon>
        <taxon>Bacilli</taxon>
        <taxon>Bacillales</taxon>
        <taxon>Bacillaceae</taxon>
        <taxon>Bacillus</taxon>
        <taxon>Bacillus cereus group</taxon>
    </lineage>
</organism>
<feature type="transmembrane region" description="Helical" evidence="1">
    <location>
        <begin position="12"/>
        <end position="36"/>
    </location>
</feature>
<dbReference type="EMBL" id="AP014864">
    <property type="protein sequence ID" value="BAR81417.1"/>
    <property type="molecule type" value="Genomic_DNA"/>
</dbReference>
<keyword evidence="1" id="KW-0472">Membrane</keyword>
<dbReference type="Proteomes" id="UP000055316">
    <property type="component" value="Chromosome"/>
</dbReference>
<name>A0A9W4ERT5_BACTO</name>
<gene>
    <name evidence="2" type="ORF">KNN_00541</name>
</gene>
<evidence type="ECO:0000313" key="2">
    <source>
        <dbReference type="EMBL" id="BAR81417.1"/>
    </source>
</evidence>
<keyword evidence="1" id="KW-0812">Transmembrane</keyword>
<keyword evidence="1" id="KW-1133">Transmembrane helix</keyword>
<reference evidence="2 3" key="1">
    <citation type="submission" date="2015-05" db="EMBL/GenBank/DDBJ databases">
        <title>Whole genome sequence of Bacillus thuringiensis serovar tolworthi Pasteur Institute Standard strain.</title>
        <authorList>
            <person name="Kanda K."/>
            <person name="Nakashima K."/>
            <person name="Nagano Y."/>
        </authorList>
    </citation>
    <scope>NUCLEOTIDE SEQUENCE [LARGE SCALE GENOMIC DNA]</scope>
    <source>
        <strain evidence="2 3">Pasteur Institute Standard strain</strain>
    </source>
</reference>
<sequence>MDLSKSLIENSVGGCSSGFVSIFVLNLVVLCSYKIFGVCEDFLLSYLVDKSIFLVVTLIY</sequence>
<protein>
    <submittedName>
        <fullName evidence="2">Uncharacterized protein</fullName>
    </submittedName>
</protein>
<proteinExistence type="predicted"/>
<evidence type="ECO:0000256" key="1">
    <source>
        <dbReference type="SAM" id="Phobius"/>
    </source>
</evidence>
<feature type="transmembrane region" description="Helical" evidence="1">
    <location>
        <begin position="42"/>
        <end position="59"/>
    </location>
</feature>